<dbReference type="PANTHER" id="PTHR47785">
    <property type="entry name" value="ZN(II)2CYS6 TRANSCRIPTION FACTOR (EUROFUNG)-RELATED-RELATED"/>
    <property type="match status" value="1"/>
</dbReference>
<comment type="caution">
    <text evidence="2">The sequence shown here is derived from an EMBL/GenBank/DDBJ whole genome shotgun (WGS) entry which is preliminary data.</text>
</comment>
<protein>
    <recommendedName>
        <fullName evidence="4">Transcription factor domain-containing protein</fullName>
    </recommendedName>
</protein>
<accession>A0A3D8QQH3</accession>
<dbReference type="Proteomes" id="UP000256328">
    <property type="component" value="Unassembled WGS sequence"/>
</dbReference>
<evidence type="ECO:0000313" key="2">
    <source>
        <dbReference type="EMBL" id="RDW63900.1"/>
    </source>
</evidence>
<sequence length="529" mass="60006">MHGTRGRMRIQEAKSLGQVYNIANPGNSRVFPADYTHSPSNASTFDSRPRTGGPTYGTASSTRPYGHRMPNLMTFVAPPSLVDFSYDNGSQFYTGEVAQGDILYASIEQALMNHVHADFSPQTCWRLQRAFVGGLLRWMPLIDDETCFQHVQAASVSNYSDKSISSCLALLVFAIGAMAVDGYLYHEDPRQLPGFEYFVLSYEILRATRLPMGDINVLQCRTLLAVYLCFAMRPVQSWTEINKTSRECMIMLRTNWMARGGVDADMTGRTFWMAYVIENELEVCLELPSSGMRAFQETLSLPTSSVDEEGLYYFLALISLRKLLVEVIETIGFKSGRAIYAPIVAVELRNQIRSWHEHLPTSLRFALDATPLFDLRKAYLRSQWFCLSSVIYWPFVLRHVENLAAAAEEGDQMVLEEELNERAAVHERAKECVEFCVLHLRASEGIMMQKTFVSHSSIRAFYAIAMGLLLAYQPVYSCAPPSDIVLVFERSLVILGLWDNVPFMKEPLKRIHHFAEEAGWFQTRPRIPE</sequence>
<dbReference type="InterPro" id="IPR053181">
    <property type="entry name" value="EcdB-like_regulator"/>
</dbReference>
<reference evidence="2 3" key="1">
    <citation type="journal article" date="2018" name="IMA Fungus">
        <title>IMA Genome-F 9: Draft genome sequence of Annulohypoxylon stygium, Aspergillus mulundensis, Berkeleyomyces basicola (syn. Thielaviopsis basicola), Ceratocystis smalleyi, two Cercospora beticola strains, Coleophoma cylindrospora, Fusarium fracticaudum, Phialophora cf. hyalina, and Morchella septimelata.</title>
        <authorList>
            <person name="Wingfield B.D."/>
            <person name="Bills G.F."/>
            <person name="Dong Y."/>
            <person name="Huang W."/>
            <person name="Nel W.J."/>
            <person name="Swalarsk-Parry B.S."/>
            <person name="Vaghefi N."/>
            <person name="Wilken P.M."/>
            <person name="An Z."/>
            <person name="de Beer Z.W."/>
            <person name="De Vos L."/>
            <person name="Chen L."/>
            <person name="Duong T.A."/>
            <person name="Gao Y."/>
            <person name="Hammerbacher A."/>
            <person name="Kikkert J.R."/>
            <person name="Li Y."/>
            <person name="Li H."/>
            <person name="Li K."/>
            <person name="Li Q."/>
            <person name="Liu X."/>
            <person name="Ma X."/>
            <person name="Naidoo K."/>
            <person name="Pethybridge S.J."/>
            <person name="Sun J."/>
            <person name="Steenkamp E.T."/>
            <person name="van der Nest M.A."/>
            <person name="van Wyk S."/>
            <person name="Wingfield M.J."/>
            <person name="Xiong C."/>
            <person name="Yue Q."/>
            <person name="Zhang X."/>
        </authorList>
    </citation>
    <scope>NUCLEOTIDE SEQUENCE [LARGE SCALE GENOMIC DNA]</scope>
    <source>
        <strain evidence="2 3">BP5796</strain>
    </source>
</reference>
<dbReference type="EMBL" id="PDLN01000016">
    <property type="protein sequence ID" value="RDW63900.1"/>
    <property type="molecule type" value="Genomic_DNA"/>
</dbReference>
<evidence type="ECO:0000256" key="1">
    <source>
        <dbReference type="SAM" id="MobiDB-lite"/>
    </source>
</evidence>
<organism evidence="2 3">
    <name type="scientific">Coleophoma crateriformis</name>
    <dbReference type="NCBI Taxonomy" id="565419"/>
    <lineage>
        <taxon>Eukaryota</taxon>
        <taxon>Fungi</taxon>
        <taxon>Dikarya</taxon>
        <taxon>Ascomycota</taxon>
        <taxon>Pezizomycotina</taxon>
        <taxon>Leotiomycetes</taxon>
        <taxon>Helotiales</taxon>
        <taxon>Dermateaceae</taxon>
        <taxon>Coleophoma</taxon>
    </lineage>
</organism>
<keyword evidence="3" id="KW-1185">Reference proteome</keyword>
<feature type="region of interest" description="Disordered" evidence="1">
    <location>
        <begin position="36"/>
        <end position="63"/>
    </location>
</feature>
<proteinExistence type="predicted"/>
<gene>
    <name evidence="2" type="ORF">BP5796_10402</name>
</gene>
<evidence type="ECO:0000313" key="3">
    <source>
        <dbReference type="Proteomes" id="UP000256328"/>
    </source>
</evidence>
<dbReference type="AlphaFoldDB" id="A0A3D8QQH3"/>
<evidence type="ECO:0008006" key="4">
    <source>
        <dbReference type="Google" id="ProtNLM"/>
    </source>
</evidence>
<name>A0A3D8QQH3_9HELO</name>
<dbReference type="OrthoDB" id="4685598at2759"/>
<feature type="compositionally biased region" description="Polar residues" evidence="1">
    <location>
        <begin position="37"/>
        <end position="46"/>
    </location>
</feature>
<dbReference type="CDD" id="cd12148">
    <property type="entry name" value="fungal_TF_MHR"/>
    <property type="match status" value="1"/>
</dbReference>